<evidence type="ECO:0000259" key="2">
    <source>
        <dbReference type="Pfam" id="PF14397"/>
    </source>
</evidence>
<keyword evidence="4" id="KW-1185">Reference proteome</keyword>
<proteinExistence type="predicted"/>
<feature type="signal peptide" evidence="1">
    <location>
        <begin position="1"/>
        <end position="20"/>
    </location>
</feature>
<evidence type="ECO:0000313" key="4">
    <source>
        <dbReference type="Proteomes" id="UP000241890"/>
    </source>
</evidence>
<protein>
    <recommendedName>
        <fullName evidence="2">Alpha-L-glutamate ligase-related protein ATP-grasp domain-containing protein</fullName>
    </recommendedName>
</protein>
<comment type="caution">
    <text evidence="3">The sequence shown here is derived from an EMBL/GenBank/DDBJ whole genome shotgun (WGS) entry which is preliminary data.</text>
</comment>
<organism evidence="3 4">
    <name type="scientific">Hondaea fermentalgiana</name>
    <dbReference type="NCBI Taxonomy" id="2315210"/>
    <lineage>
        <taxon>Eukaryota</taxon>
        <taxon>Sar</taxon>
        <taxon>Stramenopiles</taxon>
        <taxon>Bigyra</taxon>
        <taxon>Labyrinthulomycetes</taxon>
        <taxon>Thraustochytrida</taxon>
        <taxon>Thraustochytriidae</taxon>
        <taxon>Hondaea</taxon>
    </lineage>
</organism>
<sequence>MFGMLFLLVVLGGVAAGAYAYSTASDAGKKAAVEALQTTLEFYRAVAHFLQGGSYSQCKALSHSKRAKIHVFGLCMNFRLWNRPHYRHSTFQKDLAQNLRNVAVPGTGVPLSVFAFSRLSAGFALMVLYPAGCLVAAVRECGKDMVNVRKAYEEQLLRPDDWFYLWRLNCVLASWHALVTNEEGYKLEDKLTFLQVAEEKDVAVTPFMDIPAIICKHRNEEGGLGYKFFSNAMAGGDWIIQEVLSNDSPIKELLPDDAPLSTFRVITLSEHETNEITALSCVWRAGMAGAKTDHKAIFFDVDVPGGVFKKGASNANWYQLGVTKAFKSRGTTAHEISMHPDNQKTIAGEKIDAEAIVSFATRAHKSMMPRVPLVGWDVALTEKGMVMLECNLSCNFFLGSFDMEKYFDAVGTYFEALETLEASEKAT</sequence>
<accession>A0A2R5H242</accession>
<dbReference type="Pfam" id="PF14397">
    <property type="entry name" value="ATPgrasp_ST"/>
    <property type="match status" value="1"/>
</dbReference>
<feature type="domain" description="Alpha-L-glutamate ligase-related protein ATP-grasp" evidence="2">
    <location>
        <begin position="235"/>
        <end position="393"/>
    </location>
</feature>
<evidence type="ECO:0000256" key="1">
    <source>
        <dbReference type="SAM" id="SignalP"/>
    </source>
</evidence>
<name>A0A2R5H242_9STRA</name>
<keyword evidence="1" id="KW-0732">Signal</keyword>
<dbReference type="OrthoDB" id="35279at2759"/>
<reference evidence="3 4" key="1">
    <citation type="submission" date="2017-12" db="EMBL/GenBank/DDBJ databases">
        <title>Sequencing, de novo assembly and annotation of complete genome of a new Thraustochytrid species, strain FCC1311.</title>
        <authorList>
            <person name="Sedici K."/>
            <person name="Godart F."/>
            <person name="Aiese Cigliano R."/>
            <person name="Sanseverino W."/>
            <person name="Barakat M."/>
            <person name="Ortet P."/>
            <person name="Marechal E."/>
            <person name="Cagnac O."/>
            <person name="Amato A."/>
        </authorList>
    </citation>
    <scope>NUCLEOTIDE SEQUENCE [LARGE SCALE GENOMIC DNA]</scope>
</reference>
<feature type="chain" id="PRO_5015342718" description="Alpha-L-glutamate ligase-related protein ATP-grasp domain-containing protein" evidence="1">
    <location>
        <begin position="21"/>
        <end position="427"/>
    </location>
</feature>
<dbReference type="AlphaFoldDB" id="A0A2R5H242"/>
<dbReference type="Proteomes" id="UP000241890">
    <property type="component" value="Unassembled WGS sequence"/>
</dbReference>
<evidence type="ECO:0000313" key="3">
    <source>
        <dbReference type="EMBL" id="GBG34444.1"/>
    </source>
</evidence>
<dbReference type="EMBL" id="BEYU01000195">
    <property type="protein sequence ID" value="GBG34444.1"/>
    <property type="molecule type" value="Genomic_DNA"/>
</dbReference>
<gene>
    <name evidence="3" type="ORF">FCC1311_106682</name>
</gene>
<dbReference type="InParanoid" id="A0A2R5H242"/>
<dbReference type="InterPro" id="IPR039523">
    <property type="entry name" value="RimK-rel_E_lig_ATP-grasp"/>
</dbReference>